<dbReference type="Pfam" id="PF13683">
    <property type="entry name" value="rve_3"/>
    <property type="match status" value="1"/>
</dbReference>
<dbReference type="SUPFAM" id="SSF46689">
    <property type="entry name" value="Homeodomain-like"/>
    <property type="match status" value="1"/>
</dbReference>
<dbReference type="PROSITE" id="PS50994">
    <property type="entry name" value="INTEGRASE"/>
    <property type="match status" value="1"/>
</dbReference>
<dbReference type="Proteomes" id="UP000178197">
    <property type="component" value="Unassembled WGS sequence"/>
</dbReference>
<dbReference type="Gene3D" id="3.30.420.10">
    <property type="entry name" value="Ribonuclease H-like superfamily/Ribonuclease H"/>
    <property type="match status" value="1"/>
</dbReference>
<dbReference type="InterPro" id="IPR001584">
    <property type="entry name" value="Integrase_cat-core"/>
</dbReference>
<organism evidence="2 3">
    <name type="scientific">Candidatus Yanofskybacteria bacterium RIFCSPHIGHO2_02_FULL_43_15c</name>
    <dbReference type="NCBI Taxonomy" id="1802679"/>
    <lineage>
        <taxon>Bacteria</taxon>
        <taxon>Candidatus Yanofskyibacteriota</taxon>
    </lineage>
</organism>
<evidence type="ECO:0000313" key="2">
    <source>
        <dbReference type="EMBL" id="OGN12601.1"/>
    </source>
</evidence>
<dbReference type="InterPro" id="IPR036397">
    <property type="entry name" value="RNaseH_sf"/>
</dbReference>
<proteinExistence type="predicted"/>
<dbReference type="GO" id="GO:0015074">
    <property type="term" value="P:DNA integration"/>
    <property type="evidence" value="ECO:0007669"/>
    <property type="project" value="InterPro"/>
</dbReference>
<accession>A0A1F8FHJ6</accession>
<feature type="domain" description="Integrase catalytic" evidence="1">
    <location>
        <begin position="130"/>
        <end position="293"/>
    </location>
</feature>
<gene>
    <name evidence="2" type="ORF">A3C71_01325</name>
</gene>
<dbReference type="InterPro" id="IPR050900">
    <property type="entry name" value="Transposase_IS3/IS150/IS904"/>
</dbReference>
<dbReference type="SUPFAM" id="SSF53098">
    <property type="entry name" value="Ribonuclease H-like"/>
    <property type="match status" value="1"/>
</dbReference>
<comment type="caution">
    <text evidence="2">The sequence shown here is derived from an EMBL/GenBank/DDBJ whole genome shotgun (WGS) entry which is preliminary data.</text>
</comment>
<dbReference type="InterPro" id="IPR012337">
    <property type="entry name" value="RNaseH-like_sf"/>
</dbReference>
<evidence type="ECO:0000313" key="3">
    <source>
        <dbReference type="Proteomes" id="UP000178197"/>
    </source>
</evidence>
<name>A0A1F8FHJ6_9BACT</name>
<sequence length="293" mass="33815">MISMYTQNPYLPRVRRDAAFMAVRKGVRVTARHFGVSPGTISKWVKKAEAIGIHPIPTMSSRPRISPLALPREIVQAIIVERSGRRRCAEVVHQALARKGITVSLSSVKRTLDRCGLLKKRSPWKRPHDYTPRPEAGHLGALLQADTVHIMAPDGSRIYVYTVIDLYSRWAYAEVVEHIGASQSVLFVKHAQQKAPFQFEMVQTDHGSEFSIWFTHALKRMKMNHRHSRVRQSNDNAHIERFNRTIQEECLDQVIPTILSFRKAIPTYLKYYNTERLHMGINYKTPSEMFPRY</sequence>
<evidence type="ECO:0000259" key="1">
    <source>
        <dbReference type="PROSITE" id="PS50994"/>
    </source>
</evidence>
<protein>
    <recommendedName>
        <fullName evidence="1">Integrase catalytic domain-containing protein</fullName>
    </recommendedName>
</protein>
<dbReference type="PANTHER" id="PTHR46889:SF4">
    <property type="entry name" value="TRANSPOSASE INSO FOR INSERTION SEQUENCE ELEMENT IS911B-RELATED"/>
    <property type="match status" value="1"/>
</dbReference>
<reference evidence="2 3" key="1">
    <citation type="journal article" date="2016" name="Nat. Commun.">
        <title>Thousands of microbial genomes shed light on interconnected biogeochemical processes in an aquifer system.</title>
        <authorList>
            <person name="Anantharaman K."/>
            <person name="Brown C.T."/>
            <person name="Hug L.A."/>
            <person name="Sharon I."/>
            <person name="Castelle C.J."/>
            <person name="Probst A.J."/>
            <person name="Thomas B.C."/>
            <person name="Singh A."/>
            <person name="Wilkins M.J."/>
            <person name="Karaoz U."/>
            <person name="Brodie E.L."/>
            <person name="Williams K.H."/>
            <person name="Hubbard S.S."/>
            <person name="Banfield J.F."/>
        </authorList>
    </citation>
    <scope>NUCLEOTIDE SEQUENCE [LARGE SCALE GENOMIC DNA]</scope>
</reference>
<dbReference type="InterPro" id="IPR009057">
    <property type="entry name" value="Homeodomain-like_sf"/>
</dbReference>
<dbReference type="PANTHER" id="PTHR46889">
    <property type="entry name" value="TRANSPOSASE INSF FOR INSERTION SEQUENCE IS3B-RELATED"/>
    <property type="match status" value="1"/>
</dbReference>
<dbReference type="EMBL" id="MGJT01000016">
    <property type="protein sequence ID" value="OGN12601.1"/>
    <property type="molecule type" value="Genomic_DNA"/>
</dbReference>
<dbReference type="GO" id="GO:0003676">
    <property type="term" value="F:nucleic acid binding"/>
    <property type="evidence" value="ECO:0007669"/>
    <property type="project" value="InterPro"/>
</dbReference>
<dbReference type="AlphaFoldDB" id="A0A1F8FHJ6"/>